<evidence type="ECO:0000256" key="2">
    <source>
        <dbReference type="ARBA" id="ARBA00022603"/>
    </source>
</evidence>
<evidence type="ECO:0000259" key="4">
    <source>
        <dbReference type="SMART" id="SM00967"/>
    </source>
</evidence>
<dbReference type="EMBL" id="CP035758">
    <property type="protein sequence ID" value="QBD83449.1"/>
    <property type="molecule type" value="Genomic_DNA"/>
</dbReference>
<protein>
    <submittedName>
        <fullName evidence="5">RNA methyltransferase</fullName>
    </submittedName>
</protein>
<accession>A0A4P6K595</accession>
<comment type="similarity">
    <text evidence="1">Belongs to the class IV-like SAM-binding methyltransferase superfamily. RNA methyltransferase TrmH family.</text>
</comment>
<keyword evidence="2 5" id="KW-0489">Methyltransferase</keyword>
<reference evidence="5 6" key="1">
    <citation type="submission" date="2019-01" db="EMBL/GenBank/DDBJ databases">
        <title>Ktedonosporobacter rubrisoli SCAWS-G2.</title>
        <authorList>
            <person name="Huang Y."/>
            <person name="Yan B."/>
        </authorList>
    </citation>
    <scope>NUCLEOTIDE SEQUENCE [LARGE SCALE GENOMIC DNA]</scope>
    <source>
        <strain evidence="5 6">SCAWS-G2</strain>
    </source>
</reference>
<dbReference type="GO" id="GO:0006396">
    <property type="term" value="P:RNA processing"/>
    <property type="evidence" value="ECO:0007669"/>
    <property type="project" value="InterPro"/>
</dbReference>
<dbReference type="GO" id="GO:0003723">
    <property type="term" value="F:RNA binding"/>
    <property type="evidence" value="ECO:0007669"/>
    <property type="project" value="InterPro"/>
</dbReference>
<dbReference type="GO" id="GO:0005737">
    <property type="term" value="C:cytoplasm"/>
    <property type="evidence" value="ECO:0007669"/>
    <property type="project" value="UniProtKB-ARBA"/>
</dbReference>
<gene>
    <name evidence="5" type="ORF">EPA93_12330</name>
</gene>
<dbReference type="Pfam" id="PF00588">
    <property type="entry name" value="SpoU_methylase"/>
    <property type="match status" value="1"/>
</dbReference>
<sequence>MITSRNNAKIKQIRALLKRSVREQTGLALLEGWRLVTEALRYPQLVQQLIVAPELLKSQLGQTLLQDQRQKGLPTLCVSTEVFLSFSLKDNPQGIAAVVSQQWNRLEQIRLSTNDCWIALEAIQNPGNLGTILRTCDAVGCRGAFLLDHTTDAYDPTALRASMGAIFSLRLVKTSFQAFADWKRLHHYPVVGTSDAATLNYRHAHYPSPLILLMGSERQGLSSAQQAFCDFTVGIPMQGSSDSLNVSIAAAVVLYEILHHWRK</sequence>
<dbReference type="PANTHER" id="PTHR43191">
    <property type="entry name" value="RRNA METHYLTRANSFERASE 3"/>
    <property type="match status" value="1"/>
</dbReference>
<evidence type="ECO:0000313" key="5">
    <source>
        <dbReference type="EMBL" id="QBD83449.1"/>
    </source>
</evidence>
<dbReference type="OrthoDB" id="9794400at2"/>
<dbReference type="Pfam" id="PF22435">
    <property type="entry name" value="MRM3-like_sub_bind"/>
    <property type="match status" value="1"/>
</dbReference>
<dbReference type="KEGG" id="kbs:EPA93_12330"/>
<dbReference type="SUPFAM" id="SSF75217">
    <property type="entry name" value="alpha/beta knot"/>
    <property type="match status" value="1"/>
</dbReference>
<dbReference type="CDD" id="cd18095">
    <property type="entry name" value="SpoU-like_rRNA-MTase"/>
    <property type="match status" value="1"/>
</dbReference>
<dbReference type="InterPro" id="IPR029028">
    <property type="entry name" value="Alpha/beta_knot_MTases"/>
</dbReference>
<dbReference type="InterPro" id="IPR029026">
    <property type="entry name" value="tRNA_m1G_MTases_N"/>
</dbReference>
<dbReference type="Proteomes" id="UP000290365">
    <property type="component" value="Chromosome"/>
</dbReference>
<dbReference type="InterPro" id="IPR029064">
    <property type="entry name" value="Ribosomal_eL30-like_sf"/>
</dbReference>
<dbReference type="SMART" id="SM00967">
    <property type="entry name" value="SpoU_sub_bind"/>
    <property type="match status" value="1"/>
</dbReference>
<dbReference type="InterPro" id="IPR001537">
    <property type="entry name" value="SpoU_MeTrfase"/>
</dbReference>
<evidence type="ECO:0000256" key="3">
    <source>
        <dbReference type="ARBA" id="ARBA00022679"/>
    </source>
</evidence>
<dbReference type="SUPFAM" id="SSF55315">
    <property type="entry name" value="L30e-like"/>
    <property type="match status" value="1"/>
</dbReference>
<feature type="domain" description="RNA 2-O ribose methyltransferase substrate binding" evidence="4">
    <location>
        <begin position="29"/>
        <end position="105"/>
    </location>
</feature>
<dbReference type="InterPro" id="IPR053888">
    <property type="entry name" value="MRM3-like_sub_bind"/>
</dbReference>
<proteinExistence type="inferred from homology"/>
<keyword evidence="6" id="KW-1185">Reference proteome</keyword>
<dbReference type="PANTHER" id="PTHR43191:SF2">
    <property type="entry name" value="RRNA METHYLTRANSFERASE 3, MITOCHONDRIAL"/>
    <property type="match status" value="1"/>
</dbReference>
<dbReference type="InterPro" id="IPR051259">
    <property type="entry name" value="rRNA_Methyltransferase"/>
</dbReference>
<dbReference type="Gene3D" id="3.40.1280.10">
    <property type="match status" value="1"/>
</dbReference>
<dbReference type="AlphaFoldDB" id="A0A4P6K595"/>
<dbReference type="InterPro" id="IPR013123">
    <property type="entry name" value="SpoU_subst-bd"/>
</dbReference>
<keyword evidence="3 5" id="KW-0808">Transferase</keyword>
<organism evidence="5 6">
    <name type="scientific">Ktedonosporobacter rubrisoli</name>
    <dbReference type="NCBI Taxonomy" id="2509675"/>
    <lineage>
        <taxon>Bacteria</taxon>
        <taxon>Bacillati</taxon>
        <taxon>Chloroflexota</taxon>
        <taxon>Ktedonobacteria</taxon>
        <taxon>Ktedonobacterales</taxon>
        <taxon>Ktedonosporobacteraceae</taxon>
        <taxon>Ktedonosporobacter</taxon>
    </lineage>
</organism>
<dbReference type="GO" id="GO:0008173">
    <property type="term" value="F:RNA methyltransferase activity"/>
    <property type="evidence" value="ECO:0007669"/>
    <property type="project" value="InterPro"/>
</dbReference>
<dbReference type="Gene3D" id="3.30.1330.30">
    <property type="match status" value="1"/>
</dbReference>
<evidence type="ECO:0000256" key="1">
    <source>
        <dbReference type="ARBA" id="ARBA00007228"/>
    </source>
</evidence>
<name>A0A4P6K595_KTERU</name>
<evidence type="ECO:0000313" key="6">
    <source>
        <dbReference type="Proteomes" id="UP000290365"/>
    </source>
</evidence>
<dbReference type="GO" id="GO:0032259">
    <property type="term" value="P:methylation"/>
    <property type="evidence" value="ECO:0007669"/>
    <property type="project" value="UniProtKB-KW"/>
</dbReference>